<dbReference type="Proteomes" id="UP000790377">
    <property type="component" value="Unassembled WGS sequence"/>
</dbReference>
<proteinExistence type="predicted"/>
<protein>
    <submittedName>
        <fullName evidence="1">Uncharacterized protein</fullName>
    </submittedName>
</protein>
<gene>
    <name evidence="1" type="ORF">BJ138DRAFT_55540</name>
</gene>
<evidence type="ECO:0000313" key="2">
    <source>
        <dbReference type="Proteomes" id="UP000790377"/>
    </source>
</evidence>
<accession>A0ACB8AQG1</accession>
<dbReference type="EMBL" id="MU267599">
    <property type="protein sequence ID" value="KAH7915517.1"/>
    <property type="molecule type" value="Genomic_DNA"/>
</dbReference>
<sequence length="259" mass="28634">MLPIPVSAPSPDLTSSKCPQGQLPSASQDLVSKKRPGSPLMKSSTGSIRKLDNSTDFQEDNEDVQMKGVPQTTPPSIENQDGCRSNNTSAISMAAVKREPSPESQPIRENQSDGQSAREPHKQDVILERKPPQLPSPRISSIHTQYSTSSAHVERLTRELLTAQREIAAFQAREQTILSQLGASGIVSKAAVTERDTLAVSELKALLRMSEDDVIYERERRLRAEQRLRDVERECKHPFVVPALMQALFNISELTDAVD</sequence>
<reference evidence="1" key="1">
    <citation type="journal article" date="2021" name="New Phytol.">
        <title>Evolutionary innovations through gain and loss of genes in the ectomycorrhizal Boletales.</title>
        <authorList>
            <person name="Wu G."/>
            <person name="Miyauchi S."/>
            <person name="Morin E."/>
            <person name="Kuo A."/>
            <person name="Drula E."/>
            <person name="Varga T."/>
            <person name="Kohler A."/>
            <person name="Feng B."/>
            <person name="Cao Y."/>
            <person name="Lipzen A."/>
            <person name="Daum C."/>
            <person name="Hundley H."/>
            <person name="Pangilinan J."/>
            <person name="Johnson J."/>
            <person name="Barry K."/>
            <person name="LaButti K."/>
            <person name="Ng V."/>
            <person name="Ahrendt S."/>
            <person name="Min B."/>
            <person name="Choi I.G."/>
            <person name="Park H."/>
            <person name="Plett J.M."/>
            <person name="Magnuson J."/>
            <person name="Spatafora J.W."/>
            <person name="Nagy L.G."/>
            <person name="Henrissat B."/>
            <person name="Grigoriev I.V."/>
            <person name="Yang Z.L."/>
            <person name="Xu J."/>
            <person name="Martin F.M."/>
        </authorList>
    </citation>
    <scope>NUCLEOTIDE SEQUENCE</scope>
    <source>
        <strain evidence="1">ATCC 28755</strain>
    </source>
</reference>
<evidence type="ECO:0000313" key="1">
    <source>
        <dbReference type="EMBL" id="KAH7915517.1"/>
    </source>
</evidence>
<organism evidence="1 2">
    <name type="scientific">Hygrophoropsis aurantiaca</name>
    <dbReference type="NCBI Taxonomy" id="72124"/>
    <lineage>
        <taxon>Eukaryota</taxon>
        <taxon>Fungi</taxon>
        <taxon>Dikarya</taxon>
        <taxon>Basidiomycota</taxon>
        <taxon>Agaricomycotina</taxon>
        <taxon>Agaricomycetes</taxon>
        <taxon>Agaricomycetidae</taxon>
        <taxon>Boletales</taxon>
        <taxon>Coniophorineae</taxon>
        <taxon>Hygrophoropsidaceae</taxon>
        <taxon>Hygrophoropsis</taxon>
    </lineage>
</organism>
<keyword evidence="2" id="KW-1185">Reference proteome</keyword>
<name>A0ACB8AQG1_9AGAM</name>
<comment type="caution">
    <text evidence="1">The sequence shown here is derived from an EMBL/GenBank/DDBJ whole genome shotgun (WGS) entry which is preliminary data.</text>
</comment>